<feature type="transmembrane region" description="Helical" evidence="5">
    <location>
        <begin position="51"/>
        <end position="75"/>
    </location>
</feature>
<evidence type="ECO:0000256" key="1">
    <source>
        <dbReference type="ARBA" id="ARBA00004141"/>
    </source>
</evidence>
<evidence type="ECO:0000256" key="3">
    <source>
        <dbReference type="ARBA" id="ARBA00022989"/>
    </source>
</evidence>
<proteinExistence type="predicted"/>
<accession>X6LV03</accession>
<gene>
    <name evidence="6" type="ORF">RFI_32842</name>
</gene>
<evidence type="ECO:0000256" key="5">
    <source>
        <dbReference type="SAM" id="Phobius"/>
    </source>
</evidence>
<keyword evidence="2 5" id="KW-0812">Transmembrane</keyword>
<comment type="caution">
    <text evidence="6">The sequence shown here is derived from an EMBL/GenBank/DDBJ whole genome shotgun (WGS) entry which is preliminary data.</text>
</comment>
<dbReference type="GO" id="GO:0016020">
    <property type="term" value="C:membrane"/>
    <property type="evidence" value="ECO:0007669"/>
    <property type="project" value="UniProtKB-SubCell"/>
</dbReference>
<dbReference type="OMA" id="RYICRIL"/>
<name>X6LV03_RETFI</name>
<evidence type="ECO:0000313" key="7">
    <source>
        <dbReference type="Proteomes" id="UP000023152"/>
    </source>
</evidence>
<organism evidence="6 7">
    <name type="scientific">Reticulomyxa filosa</name>
    <dbReference type="NCBI Taxonomy" id="46433"/>
    <lineage>
        <taxon>Eukaryota</taxon>
        <taxon>Sar</taxon>
        <taxon>Rhizaria</taxon>
        <taxon>Retaria</taxon>
        <taxon>Foraminifera</taxon>
        <taxon>Monothalamids</taxon>
        <taxon>Reticulomyxidae</taxon>
        <taxon>Reticulomyxa</taxon>
    </lineage>
</organism>
<dbReference type="Pfam" id="PF03619">
    <property type="entry name" value="Solute_trans_a"/>
    <property type="match status" value="1"/>
</dbReference>
<keyword evidence="7" id="KW-1185">Reference proteome</keyword>
<dbReference type="InterPro" id="IPR005178">
    <property type="entry name" value="Ostalpha/TMEM184C"/>
</dbReference>
<dbReference type="Proteomes" id="UP000023152">
    <property type="component" value="Unassembled WGS sequence"/>
</dbReference>
<comment type="subcellular location">
    <subcellularLocation>
        <location evidence="1">Membrane</location>
        <topology evidence="1">Multi-pass membrane protein</topology>
    </subcellularLocation>
</comment>
<keyword evidence="3 5" id="KW-1133">Transmembrane helix</keyword>
<keyword evidence="4 5" id="KW-0472">Membrane</keyword>
<feature type="transmembrane region" description="Helical" evidence="5">
    <location>
        <begin position="12"/>
        <end position="30"/>
    </location>
</feature>
<sequence>MPSFLGIEYHIWADGVAFLFALAATILCSLQIHHHIYHNHQPQTRRYIIRILLMVIVYSVEAWIGLFIPKLALYLDAIRDTYEALVIYSFYQLLIQPLGGYEQVQLYLENITVNTQEHFWPMNYICKPWTFSSLNVNISNQVLSSDRGTFLNNCSLGKDKCNKKIKNNKK</sequence>
<dbReference type="OrthoDB" id="5348404at2759"/>
<dbReference type="EMBL" id="ASPP01029215">
    <property type="protein sequence ID" value="ETO04555.1"/>
    <property type="molecule type" value="Genomic_DNA"/>
</dbReference>
<evidence type="ECO:0000256" key="2">
    <source>
        <dbReference type="ARBA" id="ARBA00022692"/>
    </source>
</evidence>
<evidence type="ECO:0000256" key="4">
    <source>
        <dbReference type="ARBA" id="ARBA00023136"/>
    </source>
</evidence>
<dbReference type="PANTHER" id="PTHR23423">
    <property type="entry name" value="ORGANIC SOLUTE TRANSPORTER-RELATED"/>
    <property type="match status" value="1"/>
</dbReference>
<dbReference type="AlphaFoldDB" id="X6LV03"/>
<reference evidence="6 7" key="1">
    <citation type="journal article" date="2013" name="Curr. Biol.">
        <title>The Genome of the Foraminiferan Reticulomyxa filosa.</title>
        <authorList>
            <person name="Glockner G."/>
            <person name="Hulsmann N."/>
            <person name="Schleicher M."/>
            <person name="Noegel A.A."/>
            <person name="Eichinger L."/>
            <person name="Gallinger C."/>
            <person name="Pawlowski J."/>
            <person name="Sierra R."/>
            <person name="Euteneuer U."/>
            <person name="Pillet L."/>
            <person name="Moustafa A."/>
            <person name="Platzer M."/>
            <person name="Groth M."/>
            <person name="Szafranski K."/>
            <person name="Schliwa M."/>
        </authorList>
    </citation>
    <scope>NUCLEOTIDE SEQUENCE [LARGE SCALE GENOMIC DNA]</scope>
</reference>
<dbReference type="SMART" id="SM01417">
    <property type="entry name" value="Solute_trans_a"/>
    <property type="match status" value="1"/>
</dbReference>
<evidence type="ECO:0000313" key="6">
    <source>
        <dbReference type="EMBL" id="ETO04555.1"/>
    </source>
</evidence>
<protein>
    <submittedName>
        <fullName evidence="6">Uncharacterized protein</fullName>
    </submittedName>
</protein>